<name>M3HFV0_CANMX</name>
<feature type="compositionally biased region" description="Basic and acidic residues" evidence="3">
    <location>
        <begin position="98"/>
        <end position="107"/>
    </location>
</feature>
<feature type="region of interest" description="Disordered" evidence="3">
    <location>
        <begin position="136"/>
        <end position="156"/>
    </location>
</feature>
<evidence type="ECO:0000256" key="2">
    <source>
        <dbReference type="ARBA" id="ARBA00020644"/>
    </source>
</evidence>
<dbReference type="InterPro" id="IPR051112">
    <property type="entry name" value="CWC26_splicing_factor"/>
</dbReference>
<accession>M3HFV0</accession>
<dbReference type="InterPro" id="IPR018609">
    <property type="entry name" value="Bud13"/>
</dbReference>
<dbReference type="AlphaFoldDB" id="M3HFV0"/>
<keyword evidence="5" id="KW-1185">Reference proteome</keyword>
<dbReference type="HOGENOM" id="CLU_090706_0_0_1"/>
<evidence type="ECO:0000256" key="1">
    <source>
        <dbReference type="ARBA" id="ARBA00011069"/>
    </source>
</evidence>
<proteinExistence type="inferred from homology"/>
<organism evidence="4 5">
    <name type="scientific">Candida maltosa (strain Xu316)</name>
    <name type="common">Yeast</name>
    <dbReference type="NCBI Taxonomy" id="1245528"/>
    <lineage>
        <taxon>Eukaryota</taxon>
        <taxon>Fungi</taxon>
        <taxon>Dikarya</taxon>
        <taxon>Ascomycota</taxon>
        <taxon>Saccharomycotina</taxon>
        <taxon>Pichiomycetes</taxon>
        <taxon>Debaryomycetaceae</taxon>
        <taxon>Candida/Lodderomyces clade</taxon>
        <taxon>Candida</taxon>
    </lineage>
</organism>
<dbReference type="GO" id="GO:0005684">
    <property type="term" value="C:U2-type spliceosomal complex"/>
    <property type="evidence" value="ECO:0007669"/>
    <property type="project" value="TreeGrafter"/>
</dbReference>
<dbReference type="Pfam" id="PF09736">
    <property type="entry name" value="Bud13"/>
    <property type="match status" value="1"/>
</dbReference>
<dbReference type="OMA" id="YFWDGID"/>
<comment type="caution">
    <text evidence="4">The sequence shown here is derived from an EMBL/GenBank/DDBJ whole genome shotgun (WGS) entry which is preliminary data.</text>
</comment>
<evidence type="ECO:0000313" key="5">
    <source>
        <dbReference type="Proteomes" id="UP000011777"/>
    </source>
</evidence>
<evidence type="ECO:0000313" key="4">
    <source>
        <dbReference type="EMBL" id="EMG46097.1"/>
    </source>
</evidence>
<dbReference type="STRING" id="1245528.M3HFV0"/>
<gene>
    <name evidence="4" type="ORF">G210_3669</name>
</gene>
<protein>
    <recommendedName>
        <fullName evidence="2">Pre-mRNA-splicing factor CWC26</fullName>
    </recommendedName>
</protein>
<dbReference type="OrthoDB" id="6022at2759"/>
<feature type="compositionally biased region" description="Acidic residues" evidence="3">
    <location>
        <begin position="54"/>
        <end position="71"/>
    </location>
</feature>
<comment type="similarity">
    <text evidence="1">Belongs to the CWC26 family.</text>
</comment>
<feature type="region of interest" description="Disordered" evidence="3">
    <location>
        <begin position="52"/>
        <end position="120"/>
    </location>
</feature>
<sequence>MSKADYLSKYLTTSSSDKKTKKKKVKKSSSGLPSQTIKSNIIIDQPKQLILPTQDDDDDVHEAVDDDDDEYSPIKVQTSSNKGFKRIDTGEVVNAVPKPEKQPKEELQPNQETVYRDSSGRIIDINDMKNELLRKKQEKSKKEEVTEVRTSKEEQELQEKAVFKKTANTKFDDFEDPLNSFTNEPKQEDVNDAGYEKYVYNKGVNLPNRFNIPSGYFWDGIDRSNGFEDLKMKKMNELSFNKLDSKINETYEIDLD</sequence>
<dbReference type="Proteomes" id="UP000011777">
    <property type="component" value="Unassembled WGS sequence"/>
</dbReference>
<dbReference type="GO" id="GO:0003723">
    <property type="term" value="F:RNA binding"/>
    <property type="evidence" value="ECO:0007669"/>
    <property type="project" value="TreeGrafter"/>
</dbReference>
<dbReference type="EMBL" id="AOGT01002145">
    <property type="protein sequence ID" value="EMG46097.1"/>
    <property type="molecule type" value="Genomic_DNA"/>
</dbReference>
<evidence type="ECO:0000256" key="3">
    <source>
        <dbReference type="SAM" id="MobiDB-lite"/>
    </source>
</evidence>
<dbReference type="eggNOG" id="KOG2654">
    <property type="taxonomic scope" value="Eukaryota"/>
</dbReference>
<dbReference type="GO" id="GO:0070274">
    <property type="term" value="C:RES complex"/>
    <property type="evidence" value="ECO:0007669"/>
    <property type="project" value="TreeGrafter"/>
</dbReference>
<dbReference type="GO" id="GO:0000398">
    <property type="term" value="P:mRNA splicing, via spliceosome"/>
    <property type="evidence" value="ECO:0007669"/>
    <property type="project" value="TreeGrafter"/>
</dbReference>
<reference evidence="4 5" key="1">
    <citation type="submission" date="2013-02" db="EMBL/GenBank/DDBJ databases">
        <title>Genome sequence of Candida maltosa Xu316, a potential industrial strain for xylitol and ethanol production.</title>
        <authorList>
            <person name="Yu J."/>
            <person name="Wang Q."/>
            <person name="Geng X."/>
            <person name="Bao W."/>
            <person name="He P."/>
            <person name="Cai J."/>
        </authorList>
    </citation>
    <scope>NUCLEOTIDE SEQUENCE [LARGE SCALE GENOMIC DNA]</scope>
    <source>
        <strain evidence="5">Xu316</strain>
    </source>
</reference>
<dbReference type="PANTHER" id="PTHR31809:SF0">
    <property type="entry name" value="BUD13 HOMOLOG"/>
    <property type="match status" value="1"/>
</dbReference>
<feature type="compositionally biased region" description="Low complexity" evidence="3">
    <location>
        <begin position="1"/>
        <end position="15"/>
    </location>
</feature>
<feature type="region of interest" description="Disordered" evidence="3">
    <location>
        <begin position="1"/>
        <end position="39"/>
    </location>
</feature>
<dbReference type="PANTHER" id="PTHR31809">
    <property type="entry name" value="BUD13 HOMOLOG"/>
    <property type="match status" value="1"/>
</dbReference>